<dbReference type="eggNOG" id="ENOG5031JVE">
    <property type="taxonomic scope" value="Bacteria"/>
</dbReference>
<dbReference type="AlphaFoldDB" id="A7VQ36"/>
<comment type="caution">
    <text evidence="3">The sequence shown here is derived from an EMBL/GenBank/DDBJ whole genome shotgun (WGS) entry which is preliminary data.</text>
</comment>
<dbReference type="Proteomes" id="UP000003490">
    <property type="component" value="Unassembled WGS sequence"/>
</dbReference>
<accession>A7VQ36</accession>
<reference evidence="3 4" key="2">
    <citation type="submission" date="2007-08" db="EMBL/GenBank/DDBJ databases">
        <authorList>
            <person name="Fulton L."/>
            <person name="Clifton S."/>
            <person name="Fulton B."/>
            <person name="Xu J."/>
            <person name="Minx P."/>
            <person name="Pepin K.H."/>
            <person name="Johnson M."/>
            <person name="Thiruvilangam P."/>
            <person name="Bhonagiri V."/>
            <person name="Nash W.E."/>
            <person name="Wang C."/>
            <person name="Mardis E.R."/>
            <person name="Wilson R.K."/>
        </authorList>
    </citation>
    <scope>NUCLEOTIDE SEQUENCE [LARGE SCALE GENOMIC DNA]</scope>
    <source>
        <strain evidence="3 4">DSM 753</strain>
    </source>
</reference>
<protein>
    <recommendedName>
        <fullName evidence="5">GerMN domain-containing protein</fullName>
    </recommendedName>
</protein>
<proteinExistence type="predicted"/>
<reference evidence="3 4" key="1">
    <citation type="submission" date="2007-08" db="EMBL/GenBank/DDBJ databases">
        <title>Draft genome sequence of Clostridium leptum (DSM 753).</title>
        <authorList>
            <person name="Sudarsanam P."/>
            <person name="Ley R."/>
            <person name="Guruge J."/>
            <person name="Turnbaugh P.J."/>
            <person name="Mahowald M."/>
            <person name="Liep D."/>
            <person name="Gordon J."/>
        </authorList>
    </citation>
    <scope>NUCLEOTIDE SEQUENCE [LARGE SCALE GENOMIC DNA]</scope>
    <source>
        <strain evidence="3 4">DSM 753</strain>
    </source>
</reference>
<keyword evidence="2" id="KW-0732">Signal</keyword>
<feature type="compositionally biased region" description="Low complexity" evidence="1">
    <location>
        <begin position="24"/>
        <end position="49"/>
    </location>
</feature>
<evidence type="ECO:0000256" key="1">
    <source>
        <dbReference type="SAM" id="MobiDB-lite"/>
    </source>
</evidence>
<dbReference type="EMBL" id="ABCB02000014">
    <property type="protein sequence ID" value="EDO62541.1"/>
    <property type="molecule type" value="Genomic_DNA"/>
</dbReference>
<gene>
    <name evidence="3" type="ORF">CLOLEP_00663</name>
</gene>
<sequence>MMKKAFVIAAAVLLIVSLSSCSGGSSGPVSSGGEESPSSSQSASIGDPSQPEASAQPEIPAQNGDVSINLPGDFFESDPDFDPSAYAQKQGFIGAAVNEDGSVTVTMTKERQQELLTDLREEIENAFEELAGGSATPYVTNITCDENFTHIVMEVEREAYEAAADMTPVTLGFSAMLYQKFSGQEPHCNITVKDAATGEAITNAVYPDAIGR</sequence>
<feature type="region of interest" description="Disordered" evidence="1">
    <location>
        <begin position="24"/>
        <end position="74"/>
    </location>
</feature>
<feature type="signal peptide" evidence="2">
    <location>
        <begin position="1"/>
        <end position="22"/>
    </location>
</feature>
<dbReference type="HOGENOM" id="CLU_1298009_0_0_9"/>
<feature type="chain" id="PRO_5039131922" description="GerMN domain-containing protein" evidence="2">
    <location>
        <begin position="23"/>
        <end position="212"/>
    </location>
</feature>
<evidence type="ECO:0008006" key="5">
    <source>
        <dbReference type="Google" id="ProtNLM"/>
    </source>
</evidence>
<evidence type="ECO:0000313" key="3">
    <source>
        <dbReference type="EMBL" id="EDO62541.1"/>
    </source>
</evidence>
<dbReference type="PROSITE" id="PS51257">
    <property type="entry name" value="PROKAR_LIPOPROTEIN"/>
    <property type="match status" value="1"/>
</dbReference>
<evidence type="ECO:0000313" key="4">
    <source>
        <dbReference type="Proteomes" id="UP000003490"/>
    </source>
</evidence>
<name>A7VQ36_9FIRM</name>
<evidence type="ECO:0000256" key="2">
    <source>
        <dbReference type="SAM" id="SignalP"/>
    </source>
</evidence>
<organism evidence="3 4">
    <name type="scientific">[Clostridium] leptum DSM 753</name>
    <dbReference type="NCBI Taxonomy" id="428125"/>
    <lineage>
        <taxon>Bacteria</taxon>
        <taxon>Bacillati</taxon>
        <taxon>Bacillota</taxon>
        <taxon>Clostridia</taxon>
        <taxon>Eubacteriales</taxon>
        <taxon>Oscillospiraceae</taxon>
        <taxon>Oscillospiraceae incertae sedis</taxon>
    </lineage>
</organism>